<dbReference type="SUPFAM" id="SSF63829">
    <property type="entry name" value="Calcium-dependent phosphotriesterase"/>
    <property type="match status" value="1"/>
</dbReference>
<dbReference type="AlphaFoldDB" id="A0A6G1C266"/>
<protein>
    <submittedName>
        <fullName evidence="1">Uncharacterized protein</fullName>
    </submittedName>
</protein>
<reference evidence="1 2" key="1">
    <citation type="submission" date="2019-11" db="EMBL/GenBank/DDBJ databases">
        <title>Whole genome sequence of Oryza granulata.</title>
        <authorList>
            <person name="Li W."/>
        </authorList>
    </citation>
    <scope>NUCLEOTIDE SEQUENCE [LARGE SCALE GENOMIC DNA]</scope>
    <source>
        <strain evidence="2">cv. Menghai</strain>
        <tissue evidence="1">Leaf</tissue>
    </source>
</reference>
<dbReference type="EMBL" id="SPHZ02000011">
    <property type="protein sequence ID" value="KAF0893964.1"/>
    <property type="molecule type" value="Genomic_DNA"/>
</dbReference>
<dbReference type="InterPro" id="IPR011042">
    <property type="entry name" value="6-blade_b-propeller_TolB-like"/>
</dbReference>
<dbReference type="Gene3D" id="2.120.10.30">
    <property type="entry name" value="TolB, C-terminal domain"/>
    <property type="match status" value="1"/>
</dbReference>
<dbReference type="Pfam" id="PF20067">
    <property type="entry name" value="SSL_N"/>
    <property type="match status" value="1"/>
</dbReference>
<accession>A0A6G1C266</accession>
<dbReference type="PANTHER" id="PTHR10426">
    <property type="entry name" value="STRICTOSIDINE SYNTHASE-RELATED"/>
    <property type="match status" value="1"/>
</dbReference>
<sequence length="269" mass="29883">MQRSRPASSLAALARERKLMASSLPIVVEAKCPSAAIWSLLLVLLLPAMAAAAAAGHGEEMKSIYAGPKVLPVRLGRPAFGPESLAFDHRGGGPYTGVSNGRVLRWRADRRRPGWTEFAHNYKHATVAECAAKKKVVAPESLCGRPLGLQFHRRTGDMYIADAYLGLMRVGRRGGLAEVVATEAGGVPFNFVNGVDVDQDTGDVYFTDSSTTYQRRYVWLYQKLVYYANTVYIWLYATSQHFQKCIKKKKHDLVWKSCDDFLELLTINI</sequence>
<dbReference type="GO" id="GO:0012505">
    <property type="term" value="C:endomembrane system"/>
    <property type="evidence" value="ECO:0007669"/>
    <property type="project" value="TreeGrafter"/>
</dbReference>
<dbReference type="OrthoDB" id="5307922at2759"/>
<evidence type="ECO:0000313" key="2">
    <source>
        <dbReference type="Proteomes" id="UP000479710"/>
    </source>
</evidence>
<name>A0A6G1C266_9ORYZ</name>
<dbReference type="Proteomes" id="UP000479710">
    <property type="component" value="Unassembled WGS sequence"/>
</dbReference>
<keyword evidence="2" id="KW-1185">Reference proteome</keyword>
<evidence type="ECO:0000313" key="1">
    <source>
        <dbReference type="EMBL" id="KAF0893964.1"/>
    </source>
</evidence>
<comment type="caution">
    <text evidence="1">The sequence shown here is derived from an EMBL/GenBank/DDBJ whole genome shotgun (WGS) entry which is preliminary data.</text>
</comment>
<dbReference type="GO" id="GO:0016787">
    <property type="term" value="F:hydrolase activity"/>
    <property type="evidence" value="ECO:0007669"/>
    <property type="project" value="TreeGrafter"/>
</dbReference>
<organism evidence="1 2">
    <name type="scientific">Oryza meyeriana var. granulata</name>
    <dbReference type="NCBI Taxonomy" id="110450"/>
    <lineage>
        <taxon>Eukaryota</taxon>
        <taxon>Viridiplantae</taxon>
        <taxon>Streptophyta</taxon>
        <taxon>Embryophyta</taxon>
        <taxon>Tracheophyta</taxon>
        <taxon>Spermatophyta</taxon>
        <taxon>Magnoliopsida</taxon>
        <taxon>Liliopsida</taxon>
        <taxon>Poales</taxon>
        <taxon>Poaceae</taxon>
        <taxon>BOP clade</taxon>
        <taxon>Oryzoideae</taxon>
        <taxon>Oryzeae</taxon>
        <taxon>Oryzinae</taxon>
        <taxon>Oryza</taxon>
        <taxon>Oryza meyeriana</taxon>
    </lineage>
</organism>
<gene>
    <name evidence="1" type="ORF">E2562_033381</name>
</gene>
<dbReference type="PANTHER" id="PTHR10426:SF139">
    <property type="entry name" value="OS09G0374900 PROTEIN"/>
    <property type="match status" value="1"/>
</dbReference>
<proteinExistence type="predicted"/>